<evidence type="ECO:0000313" key="2">
    <source>
        <dbReference type="EMBL" id="MEJ1154075.1"/>
    </source>
</evidence>
<accession>A0ABU8LR01</accession>
<comment type="caution">
    <text evidence="2">The sequence shown here is derived from an EMBL/GenBank/DDBJ whole genome shotgun (WGS) entry which is preliminary data.</text>
</comment>
<sequence length="142" mass="14715">MRGKSGLVVGLAVGYVLGTRAGRERYDQIKTQWNKLWQLDVVQDQVTKATDFAKSSAMALPSTLWDSAVKVAKAASSNGSAGSKIDAVIKANKDSAADVAQAAETTAAAVKDAAEDAANDVSDAADEVSEAAKKSTRKRTGA</sequence>
<name>A0ABU8LR01_9MICO</name>
<evidence type="ECO:0008006" key="4">
    <source>
        <dbReference type="Google" id="ProtNLM"/>
    </source>
</evidence>
<gene>
    <name evidence="2" type="ORF">WDU96_00490</name>
</gene>
<dbReference type="RefSeq" id="WP_337336526.1">
    <property type="nucleotide sequence ID" value="NZ_JBBDGL010000001.1"/>
</dbReference>
<protein>
    <recommendedName>
        <fullName evidence="4">YtxH domain-containing protein</fullName>
    </recommendedName>
</protein>
<dbReference type="EMBL" id="JBBDGL010000001">
    <property type="protein sequence ID" value="MEJ1154075.1"/>
    <property type="molecule type" value="Genomic_DNA"/>
</dbReference>
<feature type="region of interest" description="Disordered" evidence="1">
    <location>
        <begin position="111"/>
        <end position="142"/>
    </location>
</feature>
<keyword evidence="3" id="KW-1185">Reference proteome</keyword>
<reference evidence="2 3" key="1">
    <citation type="submission" date="2024-02" db="EMBL/GenBank/DDBJ databases">
        <authorList>
            <person name="Saticioglu I.B."/>
        </authorList>
    </citation>
    <scope>NUCLEOTIDE SEQUENCE [LARGE SCALE GENOMIC DNA]</scope>
    <source>
        <strain evidence="2 3">Mu-86</strain>
    </source>
</reference>
<dbReference type="Proteomes" id="UP001368654">
    <property type="component" value="Unassembled WGS sequence"/>
</dbReference>
<organism evidence="2 3">
    <name type="scientific">Microbacterium marmarense</name>
    <dbReference type="NCBI Taxonomy" id="3122051"/>
    <lineage>
        <taxon>Bacteria</taxon>
        <taxon>Bacillati</taxon>
        <taxon>Actinomycetota</taxon>
        <taxon>Actinomycetes</taxon>
        <taxon>Micrococcales</taxon>
        <taxon>Microbacteriaceae</taxon>
        <taxon>Microbacterium</taxon>
    </lineage>
</organism>
<evidence type="ECO:0000313" key="3">
    <source>
        <dbReference type="Proteomes" id="UP001368654"/>
    </source>
</evidence>
<feature type="compositionally biased region" description="Acidic residues" evidence="1">
    <location>
        <begin position="115"/>
        <end position="129"/>
    </location>
</feature>
<proteinExistence type="predicted"/>
<evidence type="ECO:0000256" key="1">
    <source>
        <dbReference type="SAM" id="MobiDB-lite"/>
    </source>
</evidence>